<dbReference type="InterPro" id="IPR052362">
    <property type="entry name" value="HTH-GbsR_regulator"/>
</dbReference>
<dbReference type="AlphaFoldDB" id="A0A2T2YA23"/>
<name>A0A2T2YA23_9BACT</name>
<evidence type="ECO:0000256" key="1">
    <source>
        <dbReference type="ARBA" id="ARBA00023015"/>
    </source>
</evidence>
<keyword evidence="3" id="KW-0804">Transcription</keyword>
<evidence type="ECO:0000259" key="4">
    <source>
        <dbReference type="Pfam" id="PF12802"/>
    </source>
</evidence>
<dbReference type="InterPro" id="IPR036390">
    <property type="entry name" value="WH_DNA-bd_sf"/>
</dbReference>
<dbReference type="SUPFAM" id="SSF46785">
    <property type="entry name" value="Winged helix' DNA-binding domain"/>
    <property type="match status" value="1"/>
</dbReference>
<keyword evidence="6" id="KW-1185">Reference proteome</keyword>
<dbReference type="InterPro" id="IPR000835">
    <property type="entry name" value="HTH_MarR-typ"/>
</dbReference>
<dbReference type="InterPro" id="IPR036388">
    <property type="entry name" value="WH-like_DNA-bd_sf"/>
</dbReference>
<feature type="domain" description="HTH marR-type" evidence="4">
    <location>
        <begin position="22"/>
        <end position="74"/>
    </location>
</feature>
<dbReference type="GO" id="GO:0003700">
    <property type="term" value="F:DNA-binding transcription factor activity"/>
    <property type="evidence" value="ECO:0007669"/>
    <property type="project" value="InterPro"/>
</dbReference>
<organism evidence="5 6">
    <name type="scientific">Adhaeribacter arboris</name>
    <dbReference type="NCBI Taxonomy" id="2072846"/>
    <lineage>
        <taxon>Bacteria</taxon>
        <taxon>Pseudomonadati</taxon>
        <taxon>Bacteroidota</taxon>
        <taxon>Cytophagia</taxon>
        <taxon>Cytophagales</taxon>
        <taxon>Hymenobacteraceae</taxon>
        <taxon>Adhaeribacter</taxon>
    </lineage>
</organism>
<dbReference type="Gene3D" id="1.10.287.160">
    <property type="entry name" value="HR1 repeat"/>
    <property type="match status" value="1"/>
</dbReference>
<protein>
    <recommendedName>
        <fullName evidence="4">HTH marR-type domain-containing protein</fullName>
    </recommendedName>
</protein>
<proteinExistence type="predicted"/>
<evidence type="ECO:0000313" key="5">
    <source>
        <dbReference type="EMBL" id="PSR52353.1"/>
    </source>
</evidence>
<reference evidence="5 6" key="1">
    <citation type="submission" date="2018-03" db="EMBL/GenBank/DDBJ databases">
        <title>Adhaeribacter sp. HMF7605 Genome sequencing and assembly.</title>
        <authorList>
            <person name="Kang H."/>
            <person name="Kang J."/>
            <person name="Cha I."/>
            <person name="Kim H."/>
            <person name="Joh K."/>
        </authorList>
    </citation>
    <scope>NUCLEOTIDE SEQUENCE [LARGE SCALE GENOMIC DNA]</scope>
    <source>
        <strain evidence="5 6">HMF7605</strain>
    </source>
</reference>
<evidence type="ECO:0000256" key="3">
    <source>
        <dbReference type="ARBA" id="ARBA00023163"/>
    </source>
</evidence>
<keyword evidence="1" id="KW-0805">Transcription regulation</keyword>
<dbReference type="RefSeq" id="WP_106925891.1">
    <property type="nucleotide sequence ID" value="NZ_PYFT01000001.1"/>
</dbReference>
<accession>A0A2T2YA23</accession>
<sequence>MVLSEKQKVMVEKVGISHEMAGMQPAAARIMGLLYVADKPELTFDEITDCLQIAKSATSNALNLLLQADHIEYITYLGDRKRYFRLKVSNWRDGFAKRIEGMTKFNEILRQVLEVRPPDTLEFNSNLKELIDFLDFVNQELPLLLQKWENRNK</sequence>
<evidence type="ECO:0000313" key="6">
    <source>
        <dbReference type="Proteomes" id="UP000240357"/>
    </source>
</evidence>
<comment type="caution">
    <text evidence="5">The sequence shown here is derived from an EMBL/GenBank/DDBJ whole genome shotgun (WGS) entry which is preliminary data.</text>
</comment>
<dbReference type="EMBL" id="PYFT01000001">
    <property type="protein sequence ID" value="PSR52353.1"/>
    <property type="molecule type" value="Genomic_DNA"/>
</dbReference>
<dbReference type="OrthoDB" id="1807857at2"/>
<dbReference type="Pfam" id="PF12802">
    <property type="entry name" value="MarR_2"/>
    <property type="match status" value="1"/>
</dbReference>
<dbReference type="PANTHER" id="PTHR38465:SF1">
    <property type="entry name" value="HTH-TYPE TRANSCRIPTIONAL REGULATOR MJ1563-RELATED"/>
    <property type="match status" value="1"/>
</dbReference>
<gene>
    <name evidence="5" type="ORF">AHMF7605_01850</name>
</gene>
<keyword evidence="2" id="KW-0238">DNA-binding</keyword>
<dbReference type="GO" id="GO:0003677">
    <property type="term" value="F:DNA binding"/>
    <property type="evidence" value="ECO:0007669"/>
    <property type="project" value="UniProtKB-KW"/>
</dbReference>
<evidence type="ECO:0000256" key="2">
    <source>
        <dbReference type="ARBA" id="ARBA00023125"/>
    </source>
</evidence>
<dbReference type="PANTHER" id="PTHR38465">
    <property type="entry name" value="HTH-TYPE TRANSCRIPTIONAL REGULATOR MJ1563-RELATED"/>
    <property type="match status" value="1"/>
</dbReference>
<dbReference type="Gene3D" id="1.10.10.10">
    <property type="entry name" value="Winged helix-like DNA-binding domain superfamily/Winged helix DNA-binding domain"/>
    <property type="match status" value="1"/>
</dbReference>
<dbReference type="Proteomes" id="UP000240357">
    <property type="component" value="Unassembled WGS sequence"/>
</dbReference>